<keyword evidence="4 6" id="KW-0378">Hydrolase</keyword>
<dbReference type="RefSeq" id="WP_009849449.1">
    <property type="nucleotide sequence ID" value="NZ_DS022294.1"/>
</dbReference>
<evidence type="ECO:0000256" key="1">
    <source>
        <dbReference type="ARBA" id="ARBA00001946"/>
    </source>
</evidence>
<dbReference type="GO" id="GO:0006796">
    <property type="term" value="P:phosphate-containing compound metabolic process"/>
    <property type="evidence" value="ECO:0007669"/>
    <property type="project" value="InterPro"/>
</dbReference>
<keyword evidence="7" id="KW-1185">Reference proteome</keyword>
<evidence type="ECO:0000256" key="3">
    <source>
        <dbReference type="ARBA" id="ARBA00022723"/>
    </source>
</evidence>
<organism evidence="6 7">
    <name type="scientific">Mariprofundus ferrooxydans PV-1</name>
    <dbReference type="NCBI Taxonomy" id="314345"/>
    <lineage>
        <taxon>Bacteria</taxon>
        <taxon>Pseudomonadati</taxon>
        <taxon>Pseudomonadota</taxon>
        <taxon>Candidatius Mariprofundia</taxon>
        <taxon>Mariprofundales</taxon>
        <taxon>Mariprofundaceae</taxon>
        <taxon>Mariprofundus</taxon>
    </lineage>
</organism>
<dbReference type="STRING" id="314344.AL013_12835"/>
<dbReference type="PROSITE" id="PS00387">
    <property type="entry name" value="PPASE"/>
    <property type="match status" value="1"/>
</dbReference>
<dbReference type="InParanoid" id="Q0EZT6"/>
<evidence type="ECO:0000313" key="7">
    <source>
        <dbReference type="Proteomes" id="UP000005297"/>
    </source>
</evidence>
<dbReference type="HOGENOM" id="CLU_073198_2_1_0"/>
<comment type="cofactor">
    <cofactor evidence="1">
        <name>Mg(2+)</name>
        <dbReference type="ChEBI" id="CHEBI:18420"/>
    </cofactor>
</comment>
<evidence type="ECO:0000256" key="4">
    <source>
        <dbReference type="ARBA" id="ARBA00022801"/>
    </source>
</evidence>
<dbReference type="GO" id="GO:0000287">
    <property type="term" value="F:magnesium ion binding"/>
    <property type="evidence" value="ECO:0007669"/>
    <property type="project" value="InterPro"/>
</dbReference>
<accession>Q0EZT6</accession>
<dbReference type="AlphaFoldDB" id="Q0EZT6"/>
<protein>
    <recommendedName>
        <fullName evidence="2">inorganic diphosphatase</fullName>
        <ecNumber evidence="2">3.6.1.1</ecNumber>
    </recommendedName>
</protein>
<dbReference type="Pfam" id="PF00719">
    <property type="entry name" value="Pyrophosphatase"/>
    <property type="match status" value="1"/>
</dbReference>
<evidence type="ECO:0000313" key="6">
    <source>
        <dbReference type="EMBL" id="EAU54948.1"/>
    </source>
</evidence>
<dbReference type="SUPFAM" id="SSF50324">
    <property type="entry name" value="Inorganic pyrophosphatase"/>
    <property type="match status" value="1"/>
</dbReference>
<name>Q0EZT6_9PROT</name>
<dbReference type="PANTHER" id="PTHR10286">
    <property type="entry name" value="INORGANIC PYROPHOSPHATASE"/>
    <property type="match status" value="1"/>
</dbReference>
<dbReference type="EMBL" id="AATS01000005">
    <property type="protein sequence ID" value="EAU54948.1"/>
    <property type="molecule type" value="Genomic_DNA"/>
</dbReference>
<proteinExistence type="predicted"/>
<reference evidence="6 7" key="1">
    <citation type="submission" date="2006-09" db="EMBL/GenBank/DDBJ databases">
        <authorList>
            <person name="Emerson D."/>
            <person name="Ferriera S."/>
            <person name="Johnson J."/>
            <person name="Kravitz S."/>
            <person name="Halpern A."/>
            <person name="Remington K."/>
            <person name="Beeson K."/>
            <person name="Tran B."/>
            <person name="Rogers Y.-H."/>
            <person name="Friedman R."/>
            <person name="Venter J.C."/>
        </authorList>
    </citation>
    <scope>NUCLEOTIDE SEQUENCE [LARGE SCALE GENOMIC DNA]</scope>
    <source>
        <strain evidence="6 7">PV-1</strain>
    </source>
</reference>
<dbReference type="GO" id="GO:0004427">
    <property type="term" value="F:inorganic diphosphate phosphatase activity"/>
    <property type="evidence" value="ECO:0007669"/>
    <property type="project" value="UniProtKB-EC"/>
</dbReference>
<evidence type="ECO:0000256" key="2">
    <source>
        <dbReference type="ARBA" id="ARBA00012146"/>
    </source>
</evidence>
<dbReference type="Gene3D" id="3.90.80.10">
    <property type="entry name" value="Inorganic pyrophosphatase"/>
    <property type="match status" value="1"/>
</dbReference>
<keyword evidence="5" id="KW-0460">Magnesium</keyword>
<dbReference type="NCBIfam" id="NF001886">
    <property type="entry name" value="PRK00642.1"/>
    <property type="match status" value="1"/>
</dbReference>
<keyword evidence="3" id="KW-0479">Metal-binding</keyword>
<gene>
    <name evidence="6" type="ORF">SPV1_09643</name>
</gene>
<dbReference type="InterPro" id="IPR036649">
    <property type="entry name" value="Pyrophosphatase_sf"/>
</dbReference>
<evidence type="ECO:0000256" key="5">
    <source>
        <dbReference type="ARBA" id="ARBA00022842"/>
    </source>
</evidence>
<comment type="caution">
    <text evidence="6">The sequence shown here is derived from an EMBL/GenBank/DDBJ whole genome shotgun (WGS) entry which is preliminary data.</text>
</comment>
<dbReference type="GO" id="GO:0005737">
    <property type="term" value="C:cytoplasm"/>
    <property type="evidence" value="ECO:0007669"/>
    <property type="project" value="InterPro"/>
</dbReference>
<dbReference type="Proteomes" id="UP000005297">
    <property type="component" value="Unassembled WGS sequence"/>
</dbReference>
<dbReference type="InterPro" id="IPR008162">
    <property type="entry name" value="Pyrophosphatase"/>
</dbReference>
<dbReference type="CDD" id="cd00412">
    <property type="entry name" value="pyrophosphatase"/>
    <property type="match status" value="1"/>
</dbReference>
<sequence>MKSFSQWRPHPWHGLAIGAAPPRRVHAYIEITPFDTVKFEVDKPSGYLRVDRSVRSSSQHPALYGFIPRTLCADRVGALMPHALRGDGDPLDICVISERPISRIEIIVNARVVGGLPMCDHGEADDKIIAVIEDDPLWSKIDDISELPPAIVDRLLHYFLTYKLEPNKPSEVTIGKPYGFEHASTVIEAAIADYADAYGAYHRQTQTGEST</sequence>
<dbReference type="EC" id="3.6.1.1" evidence="2"/>
<dbReference type="eggNOG" id="COG0221">
    <property type="taxonomic scope" value="Bacteria"/>
</dbReference>
<dbReference type="OrthoDB" id="5187599at2"/>